<dbReference type="AlphaFoldDB" id="A0A161ZIF5"/>
<name>A0A161ZIF5_PENCH</name>
<dbReference type="InterPro" id="IPR023139">
    <property type="entry name" value="PBDC1-like_dom_sf"/>
</dbReference>
<dbReference type="Proteomes" id="UP000076449">
    <property type="component" value="Chromosome I"/>
</dbReference>
<dbReference type="PANTHER" id="PTHR13410:SF9">
    <property type="entry name" value="PROTEIN PBDC1"/>
    <property type="match status" value="1"/>
</dbReference>
<feature type="domain" description="Polysaccharide biosynthesis" evidence="5">
    <location>
        <begin position="82"/>
        <end position="207"/>
    </location>
</feature>
<protein>
    <recommendedName>
        <fullName evidence="4">Protein PBDC1 homolog</fullName>
    </recommendedName>
</protein>
<dbReference type="PANTHER" id="PTHR13410">
    <property type="entry name" value="PROTEIN PBDC1"/>
    <property type="match status" value="1"/>
</dbReference>
<dbReference type="EMBL" id="CM002798">
    <property type="protein sequence ID" value="KZN92027.1"/>
    <property type="molecule type" value="Genomic_DNA"/>
</dbReference>
<evidence type="ECO:0000256" key="1">
    <source>
        <dbReference type="ARBA" id="ARBA00004496"/>
    </source>
</evidence>
<dbReference type="InterPro" id="IPR008476">
    <property type="entry name" value="PBDC1_metazoa/fungi"/>
</dbReference>
<evidence type="ECO:0000313" key="6">
    <source>
        <dbReference type="EMBL" id="KZN92027.1"/>
    </source>
</evidence>
<keyword evidence="2" id="KW-0963">Cytoplasm</keyword>
<accession>A0A161ZIF5</accession>
<gene>
    <name evidence="6" type="ORF">EN45_021710</name>
</gene>
<dbReference type="FunFam" id="1.10.3560.10:FF:000001">
    <property type="entry name" value="Protein PBDC1 homolog"/>
    <property type="match status" value="1"/>
</dbReference>
<evidence type="ECO:0000256" key="2">
    <source>
        <dbReference type="ARBA" id="ARBA00022490"/>
    </source>
</evidence>
<proteinExistence type="inferred from homology"/>
<dbReference type="Gene3D" id="1.10.3560.10">
    <property type="entry name" value="yst0336 like domain"/>
    <property type="match status" value="1"/>
</dbReference>
<comment type="similarity">
    <text evidence="3">Belongs to the PBDC1 family.</text>
</comment>
<evidence type="ECO:0000256" key="3">
    <source>
        <dbReference type="ARBA" id="ARBA00061201"/>
    </source>
</evidence>
<dbReference type="GO" id="GO:0005737">
    <property type="term" value="C:cytoplasm"/>
    <property type="evidence" value="ECO:0007669"/>
    <property type="project" value="UniProtKB-SubCell"/>
</dbReference>
<dbReference type="InterPro" id="IPR021148">
    <property type="entry name" value="Polysacc_synth_dom"/>
</dbReference>
<organism evidence="6">
    <name type="scientific">Penicillium chrysogenum</name>
    <name type="common">Penicillium notatum</name>
    <dbReference type="NCBI Taxonomy" id="5076"/>
    <lineage>
        <taxon>Eukaryota</taxon>
        <taxon>Fungi</taxon>
        <taxon>Dikarya</taxon>
        <taxon>Ascomycota</taxon>
        <taxon>Pezizomycotina</taxon>
        <taxon>Eurotiomycetes</taxon>
        <taxon>Eurotiomycetidae</taxon>
        <taxon>Eurotiales</taxon>
        <taxon>Aspergillaceae</taxon>
        <taxon>Penicillium</taxon>
        <taxon>Penicillium chrysogenum species complex</taxon>
    </lineage>
</organism>
<evidence type="ECO:0000259" key="5">
    <source>
        <dbReference type="Pfam" id="PF04669"/>
    </source>
</evidence>
<comment type="subcellular location">
    <subcellularLocation>
        <location evidence="1">Cytoplasm</location>
    </subcellularLocation>
</comment>
<reference evidence="6" key="1">
    <citation type="journal article" date="2014" name="Genome Announc.">
        <title>Complete sequencing and chromosome-scale genome assembly of the industrial progenitor strain P2niaD18 from the penicillin producer Penicillium chrysogenum.</title>
        <authorList>
            <person name="Specht T."/>
            <person name="Dahlmann T.A."/>
            <person name="Zadra I."/>
            <person name="Kurnsteiner H."/>
            <person name="Kuck U."/>
        </authorList>
    </citation>
    <scope>NUCLEOTIDE SEQUENCE [LARGE SCALE GENOMIC DNA]</scope>
    <source>
        <strain evidence="6">P2niaD18</strain>
    </source>
</reference>
<dbReference type="Pfam" id="PF04669">
    <property type="entry name" value="PBDC1"/>
    <property type="match status" value="1"/>
</dbReference>
<evidence type="ECO:0000256" key="4">
    <source>
        <dbReference type="ARBA" id="ARBA00069779"/>
    </source>
</evidence>
<sequence>MRLVRFILVRTAGGMTLCKADLGALRPTKKLCAGHRTLPPDFLPTRHIAAFLFSHFIEVTLHSTVKMSKPFNPEEAENLEDMEKQFAVKAVEHLMTYWAILEKVKGSQLRLTKQDDDIYNSFMEAFPDFDPAGTLVEDEMKSKAGKEKWRNWMMKWNKIDDFNFGTMIRTRADAEYDQDTTIFGVRMQFYAVEIARNRAGLNDWIYEKAQKASS</sequence>